<proteinExistence type="predicted"/>
<organism evidence="1 2">
    <name type="scientific">Dipteronia dyeriana</name>
    <dbReference type="NCBI Taxonomy" id="168575"/>
    <lineage>
        <taxon>Eukaryota</taxon>
        <taxon>Viridiplantae</taxon>
        <taxon>Streptophyta</taxon>
        <taxon>Embryophyta</taxon>
        <taxon>Tracheophyta</taxon>
        <taxon>Spermatophyta</taxon>
        <taxon>Magnoliopsida</taxon>
        <taxon>eudicotyledons</taxon>
        <taxon>Gunneridae</taxon>
        <taxon>Pentapetalae</taxon>
        <taxon>rosids</taxon>
        <taxon>malvids</taxon>
        <taxon>Sapindales</taxon>
        <taxon>Sapindaceae</taxon>
        <taxon>Hippocastanoideae</taxon>
        <taxon>Acereae</taxon>
        <taxon>Dipteronia</taxon>
    </lineage>
</organism>
<dbReference type="PANTHER" id="PTHR31973">
    <property type="entry name" value="POLYPROTEIN, PUTATIVE-RELATED"/>
    <property type="match status" value="1"/>
</dbReference>
<reference evidence="1" key="1">
    <citation type="journal article" date="2023" name="Plant J.">
        <title>Genome sequences and population genomics provide insights into the demographic history, inbreeding, and mutation load of two 'living fossil' tree species of Dipteronia.</title>
        <authorList>
            <person name="Feng Y."/>
            <person name="Comes H.P."/>
            <person name="Chen J."/>
            <person name="Zhu S."/>
            <person name="Lu R."/>
            <person name="Zhang X."/>
            <person name="Li P."/>
            <person name="Qiu J."/>
            <person name="Olsen K.M."/>
            <person name="Qiu Y."/>
        </authorList>
    </citation>
    <scope>NUCLEOTIDE SEQUENCE</scope>
    <source>
        <strain evidence="1">KIB01</strain>
    </source>
</reference>
<keyword evidence="2" id="KW-1185">Reference proteome</keyword>
<gene>
    <name evidence="1" type="ORF">Ddye_022474</name>
</gene>
<accession>A0AAD9WRG4</accession>
<dbReference type="Proteomes" id="UP001280121">
    <property type="component" value="Unassembled WGS sequence"/>
</dbReference>
<sequence>MSYQLKVNTSVDVLVWPYYRARKKAKKMIQGSVEEQYSSVRDYGAKILRTNLGSTVRLKCYTREGEENPRFQRLYICLDALKKWWKEGYRSILGLDG</sequence>
<protein>
    <submittedName>
        <fullName evidence="1">Uncharacterized protein</fullName>
    </submittedName>
</protein>
<evidence type="ECO:0000313" key="1">
    <source>
        <dbReference type="EMBL" id="KAK2640711.1"/>
    </source>
</evidence>
<dbReference type="PANTHER" id="PTHR31973:SF187">
    <property type="entry name" value="MUTATOR TRANSPOSASE MUDRA PROTEIN"/>
    <property type="match status" value="1"/>
</dbReference>
<name>A0AAD9WRG4_9ROSI</name>
<dbReference type="EMBL" id="JANJYI010000007">
    <property type="protein sequence ID" value="KAK2640711.1"/>
    <property type="molecule type" value="Genomic_DNA"/>
</dbReference>
<dbReference type="AlphaFoldDB" id="A0AAD9WRG4"/>
<evidence type="ECO:0000313" key="2">
    <source>
        <dbReference type="Proteomes" id="UP001280121"/>
    </source>
</evidence>
<comment type="caution">
    <text evidence="1">The sequence shown here is derived from an EMBL/GenBank/DDBJ whole genome shotgun (WGS) entry which is preliminary data.</text>
</comment>